<evidence type="ECO:0000313" key="6">
    <source>
        <dbReference type="Proteomes" id="UP000295758"/>
    </source>
</evidence>
<dbReference type="RefSeq" id="WP_089719449.1">
    <property type="nucleotide sequence ID" value="NZ_FNBJ01000004.1"/>
</dbReference>
<dbReference type="EMBL" id="FNBJ01000004">
    <property type="protein sequence ID" value="SDE96069.1"/>
    <property type="molecule type" value="Genomic_DNA"/>
</dbReference>
<accession>A0A1G7H7H8</accession>
<evidence type="ECO:0000313" key="4">
    <source>
        <dbReference type="Proteomes" id="UP000198612"/>
    </source>
</evidence>
<name>A0A1G7H7H8_9FIRM</name>
<evidence type="ECO:0000313" key="2">
    <source>
        <dbReference type="EMBL" id="SES75862.1"/>
    </source>
</evidence>
<dbReference type="EMBL" id="SOAA01000019">
    <property type="protein sequence ID" value="TDS28914.1"/>
    <property type="molecule type" value="Genomic_DNA"/>
</dbReference>
<reference evidence="3 6" key="2">
    <citation type="submission" date="2019-03" db="EMBL/GenBank/DDBJ databases">
        <title>Deep subsurface shale carbon reservoir microbial communities from Ohio and West Virginia, USA.</title>
        <authorList>
            <person name="Wrighton K."/>
        </authorList>
    </citation>
    <scope>NUCLEOTIDE SEQUENCE [LARGE SCALE GENOMIC DNA]</scope>
    <source>
        <strain evidence="3 6">UTICA-S4D12</strain>
    </source>
</reference>
<evidence type="ECO:0000313" key="5">
    <source>
        <dbReference type="Proteomes" id="UP000199519"/>
    </source>
</evidence>
<dbReference type="EMBL" id="FOHG01000005">
    <property type="protein sequence ID" value="SES75862.1"/>
    <property type="molecule type" value="Genomic_DNA"/>
</dbReference>
<sequence>MSHKCGNCGCGSNDCGSIDLSETQIEEMIVEKENHSREYTVEYRISLEEMGCQVEELIDRVKAYTGIVDEVELTEEELIISYDDRLVTPAEISDLVQ</sequence>
<evidence type="ECO:0000313" key="3">
    <source>
        <dbReference type="EMBL" id="TDS28914.1"/>
    </source>
</evidence>
<evidence type="ECO:0000313" key="1">
    <source>
        <dbReference type="EMBL" id="SDE96069.1"/>
    </source>
</evidence>
<dbReference type="Proteomes" id="UP000199519">
    <property type="component" value="Unassembled WGS sequence"/>
</dbReference>
<dbReference type="Proteomes" id="UP000198612">
    <property type="component" value="Unassembled WGS sequence"/>
</dbReference>
<keyword evidence="5" id="KW-1185">Reference proteome</keyword>
<organism evidence="3 6">
    <name type="scientific">Halanaerobium congolense</name>
    <dbReference type="NCBI Taxonomy" id="54121"/>
    <lineage>
        <taxon>Bacteria</taxon>
        <taxon>Bacillati</taxon>
        <taxon>Bacillota</taxon>
        <taxon>Clostridia</taxon>
        <taxon>Halanaerobiales</taxon>
        <taxon>Halanaerobiaceae</taxon>
        <taxon>Halanaerobium</taxon>
    </lineage>
</organism>
<dbReference type="Proteomes" id="UP000295758">
    <property type="component" value="Unassembled WGS sequence"/>
</dbReference>
<protein>
    <submittedName>
        <fullName evidence="3">Uncharacterized protein</fullName>
    </submittedName>
</protein>
<gene>
    <name evidence="3" type="ORF">BY453_1194</name>
    <name evidence="1" type="ORF">SAMN04488598_10441</name>
    <name evidence="2" type="ORF">SAMN04515652_10540</name>
</gene>
<proteinExistence type="predicted"/>
<dbReference type="AlphaFoldDB" id="A0A1G7H7H8"/>
<reference evidence="4 5" key="1">
    <citation type="submission" date="2016-10" db="EMBL/GenBank/DDBJ databases">
        <authorList>
            <person name="Varghese N."/>
            <person name="Submissions S."/>
        </authorList>
    </citation>
    <scope>NUCLEOTIDE SEQUENCE [LARGE SCALE GENOMIC DNA]</scope>
    <source>
        <strain evidence="1 5">WG2</strain>
        <strain evidence="2 4">WG5</strain>
    </source>
</reference>